<evidence type="ECO:0000256" key="3">
    <source>
        <dbReference type="ARBA" id="ARBA00023163"/>
    </source>
</evidence>
<dbReference type="Pfam" id="PF13377">
    <property type="entry name" value="Peripla_BP_3"/>
    <property type="match status" value="1"/>
</dbReference>
<dbReference type="InterPro" id="IPR028082">
    <property type="entry name" value="Peripla_BP_I"/>
</dbReference>
<dbReference type="PANTHER" id="PTHR30146">
    <property type="entry name" value="LACI-RELATED TRANSCRIPTIONAL REPRESSOR"/>
    <property type="match status" value="1"/>
</dbReference>
<dbReference type="PROSITE" id="PS00356">
    <property type="entry name" value="HTH_LACI_1"/>
    <property type="match status" value="1"/>
</dbReference>
<dbReference type="InterPro" id="IPR000843">
    <property type="entry name" value="HTH_LacI"/>
</dbReference>
<accession>A0ABY5FYK7</accession>
<dbReference type="Proteomes" id="UP001060039">
    <property type="component" value="Chromosome"/>
</dbReference>
<feature type="domain" description="HTH lacI-type" evidence="4">
    <location>
        <begin position="1"/>
        <end position="56"/>
    </location>
</feature>
<protein>
    <submittedName>
        <fullName evidence="5">LacI family transcriptional regulator</fullName>
    </submittedName>
</protein>
<reference evidence="5" key="1">
    <citation type="submission" date="2022-07" db="EMBL/GenBank/DDBJ databases">
        <title>Taxonomic analysis of Microcella humidisoli nov. sp., isolated from riverside soil.</title>
        <authorList>
            <person name="Molina K.M."/>
            <person name="Kim S.B."/>
        </authorList>
    </citation>
    <scope>NUCLEOTIDE SEQUENCE</scope>
    <source>
        <strain evidence="5">MMS21-STM10</strain>
    </source>
</reference>
<evidence type="ECO:0000256" key="1">
    <source>
        <dbReference type="ARBA" id="ARBA00023015"/>
    </source>
</evidence>
<dbReference type="CDD" id="cd01392">
    <property type="entry name" value="HTH_LacI"/>
    <property type="match status" value="1"/>
</dbReference>
<proteinExistence type="predicted"/>
<keyword evidence="6" id="KW-1185">Reference proteome</keyword>
<dbReference type="SMART" id="SM00354">
    <property type="entry name" value="HTH_LACI"/>
    <property type="match status" value="1"/>
</dbReference>
<dbReference type="InterPro" id="IPR010982">
    <property type="entry name" value="Lambda_DNA-bd_dom_sf"/>
</dbReference>
<dbReference type="EMBL" id="CP101497">
    <property type="protein sequence ID" value="UTT63199.1"/>
    <property type="molecule type" value="Genomic_DNA"/>
</dbReference>
<organism evidence="5 6">
    <name type="scientific">Microcella humidisoli</name>
    <dbReference type="NCBI Taxonomy" id="2963406"/>
    <lineage>
        <taxon>Bacteria</taxon>
        <taxon>Bacillati</taxon>
        <taxon>Actinomycetota</taxon>
        <taxon>Actinomycetes</taxon>
        <taxon>Micrococcales</taxon>
        <taxon>Microbacteriaceae</taxon>
        <taxon>Microcella</taxon>
    </lineage>
</organism>
<keyword evidence="3" id="KW-0804">Transcription</keyword>
<name>A0ABY5FYK7_9MICO</name>
<dbReference type="InterPro" id="IPR046335">
    <property type="entry name" value="LacI/GalR-like_sensor"/>
</dbReference>
<dbReference type="Pfam" id="PF00356">
    <property type="entry name" value="LacI"/>
    <property type="match status" value="1"/>
</dbReference>
<dbReference type="SUPFAM" id="SSF47413">
    <property type="entry name" value="lambda repressor-like DNA-binding domains"/>
    <property type="match status" value="1"/>
</dbReference>
<evidence type="ECO:0000256" key="2">
    <source>
        <dbReference type="ARBA" id="ARBA00023125"/>
    </source>
</evidence>
<evidence type="ECO:0000313" key="5">
    <source>
        <dbReference type="EMBL" id="UTT63199.1"/>
    </source>
</evidence>
<keyword evidence="1" id="KW-0805">Transcription regulation</keyword>
<dbReference type="Gene3D" id="1.10.260.40">
    <property type="entry name" value="lambda repressor-like DNA-binding domains"/>
    <property type="match status" value="1"/>
</dbReference>
<dbReference type="SUPFAM" id="SSF53822">
    <property type="entry name" value="Periplasmic binding protein-like I"/>
    <property type="match status" value="1"/>
</dbReference>
<dbReference type="RefSeq" id="WP_255160332.1">
    <property type="nucleotide sequence ID" value="NZ_CP101497.1"/>
</dbReference>
<dbReference type="PROSITE" id="PS50932">
    <property type="entry name" value="HTH_LACI_2"/>
    <property type="match status" value="1"/>
</dbReference>
<evidence type="ECO:0000259" key="4">
    <source>
        <dbReference type="PROSITE" id="PS50932"/>
    </source>
</evidence>
<dbReference type="Gene3D" id="3.40.50.2300">
    <property type="match status" value="2"/>
</dbReference>
<sequence>MSILADVARIAGVSKSTASRALSGRGYVSDDTRRRVEDAAAELGYVVSSTAASLVTGRTRNVGVVIPYINRWYFAEVLEGIESSLIRAGYDLTLYRLSTDRDLRRRVFDYFLVRKRVDAVISVAIDLSPHEVQMLQALGKPLVGIGGRIDGIPSLSIDDVETARLATEHLISLGHRRIMHVGGDQNEQMDFRVHSQRYTGFAQALRDAGITVDDDFRDADFSIEGGYAVGLAVLGDPRTRPTAIFAGCDEIAIGITVAARQLGISIPGELSIIGVDGHPLAEMFGLTTLAQQPGAQGARAVELLLSQLEHAEAAPPDEHLLLPTALTVRTSTAAQRVPAS</sequence>
<dbReference type="PANTHER" id="PTHR30146:SF153">
    <property type="entry name" value="LACTOSE OPERON REPRESSOR"/>
    <property type="match status" value="1"/>
</dbReference>
<keyword evidence="2" id="KW-0238">DNA-binding</keyword>
<gene>
    <name evidence="5" type="ORF">NNL39_03565</name>
</gene>
<dbReference type="CDD" id="cd06267">
    <property type="entry name" value="PBP1_LacI_sugar_binding-like"/>
    <property type="match status" value="1"/>
</dbReference>
<evidence type="ECO:0000313" key="6">
    <source>
        <dbReference type="Proteomes" id="UP001060039"/>
    </source>
</evidence>